<dbReference type="EMBL" id="CABVIN010000014">
    <property type="protein sequence ID" value="VVP56331.1"/>
    <property type="molecule type" value="Genomic_DNA"/>
</dbReference>
<organism evidence="1 2">
    <name type="scientific">Pseudomonas fluorescens</name>
    <dbReference type="NCBI Taxonomy" id="294"/>
    <lineage>
        <taxon>Bacteria</taxon>
        <taxon>Pseudomonadati</taxon>
        <taxon>Pseudomonadota</taxon>
        <taxon>Gammaproteobacteria</taxon>
        <taxon>Pseudomonadales</taxon>
        <taxon>Pseudomonadaceae</taxon>
        <taxon>Pseudomonas</taxon>
    </lineage>
</organism>
<dbReference type="AlphaFoldDB" id="A0A5E7Q3B3"/>
<accession>A0A5E7Q3B3</accession>
<evidence type="ECO:0000313" key="2">
    <source>
        <dbReference type="Proteomes" id="UP000377224"/>
    </source>
</evidence>
<protein>
    <submittedName>
        <fullName evidence="1">Uncharacterized protein</fullName>
    </submittedName>
</protein>
<gene>
    <name evidence="1" type="ORF">PS896_05726</name>
</gene>
<dbReference type="RefSeq" id="WP_150648816.1">
    <property type="nucleotide sequence ID" value="NZ_CABVIN010000014.1"/>
</dbReference>
<name>A0A5E7Q3B3_PSEFL</name>
<evidence type="ECO:0000313" key="1">
    <source>
        <dbReference type="EMBL" id="VVP56331.1"/>
    </source>
</evidence>
<proteinExistence type="predicted"/>
<sequence length="173" mass="19556">MLNRFIASRERMAVDLSQARLLVGQTLHALLHDQYYFKGEPYSQDVGSLLWRFGEDQTLAMYLLSDGESVGADQAELQLPASFRIEEDGECSWRREDLLAELSRLAVAGKLITQVQGVIDKWPDKQSRLVAFKITFETGDYLVYLNRGDDAVVLINEMPPEVVGVDTRVLDAF</sequence>
<dbReference type="Proteomes" id="UP000377224">
    <property type="component" value="Unassembled WGS sequence"/>
</dbReference>
<reference evidence="1 2" key="1">
    <citation type="submission" date="2019-09" db="EMBL/GenBank/DDBJ databases">
        <authorList>
            <person name="Chandra G."/>
            <person name="Truman W A."/>
        </authorList>
    </citation>
    <scope>NUCLEOTIDE SEQUENCE [LARGE SCALE GENOMIC DNA]</scope>
    <source>
        <strain evidence="1">PS896</strain>
    </source>
</reference>